<dbReference type="RefSeq" id="WP_211468068.1">
    <property type="nucleotide sequence ID" value="NZ_JAGSXH010000037.1"/>
</dbReference>
<reference evidence="2" key="1">
    <citation type="submission" date="2021-04" db="EMBL/GenBank/DDBJ databases">
        <title>Genome based classification of Actinospica acidithermotolerans sp. nov., an actinobacterium isolated from an Indonesian hot spring.</title>
        <authorList>
            <person name="Kusuma A.B."/>
            <person name="Putra K.E."/>
            <person name="Nafisah S."/>
            <person name="Loh J."/>
            <person name="Nouioui I."/>
            <person name="Goodfellow M."/>
        </authorList>
    </citation>
    <scope>NUCLEOTIDE SEQUENCE</scope>
    <source>
        <strain evidence="2">DSM 45618</strain>
    </source>
</reference>
<keyword evidence="3" id="KW-1185">Reference proteome</keyword>
<keyword evidence="1" id="KW-0472">Membrane</keyword>
<gene>
    <name evidence="2" type="ORF">KGA66_12800</name>
</gene>
<organism evidence="2 3">
    <name type="scientific">Actinocrinis puniceicyclus</name>
    <dbReference type="NCBI Taxonomy" id="977794"/>
    <lineage>
        <taxon>Bacteria</taxon>
        <taxon>Bacillati</taxon>
        <taxon>Actinomycetota</taxon>
        <taxon>Actinomycetes</taxon>
        <taxon>Catenulisporales</taxon>
        <taxon>Actinospicaceae</taxon>
        <taxon>Actinocrinis</taxon>
    </lineage>
</organism>
<evidence type="ECO:0000313" key="3">
    <source>
        <dbReference type="Proteomes" id="UP000677913"/>
    </source>
</evidence>
<name>A0A8J7WQ21_9ACTN</name>
<keyword evidence="1" id="KW-1133">Transmembrane helix</keyword>
<comment type="caution">
    <text evidence="2">The sequence shown here is derived from an EMBL/GenBank/DDBJ whole genome shotgun (WGS) entry which is preliminary data.</text>
</comment>
<protein>
    <submittedName>
        <fullName evidence="2">Uncharacterized protein</fullName>
    </submittedName>
</protein>
<dbReference type="EMBL" id="JAGSXH010000037">
    <property type="protein sequence ID" value="MBS2963929.1"/>
    <property type="molecule type" value="Genomic_DNA"/>
</dbReference>
<evidence type="ECO:0000313" key="2">
    <source>
        <dbReference type="EMBL" id="MBS2963929.1"/>
    </source>
</evidence>
<proteinExistence type="predicted"/>
<dbReference type="AlphaFoldDB" id="A0A8J7WQ21"/>
<feature type="transmembrane region" description="Helical" evidence="1">
    <location>
        <begin position="20"/>
        <end position="39"/>
    </location>
</feature>
<accession>A0A8J7WQ21</accession>
<keyword evidence="1" id="KW-0812">Transmembrane</keyword>
<sequence length="54" mass="6138">MHQILLAVNAPDTTPPGVFLRLYIFGGLALVILIAWLVLRGYRDSDENRDKNRD</sequence>
<dbReference type="Proteomes" id="UP000677913">
    <property type="component" value="Unassembled WGS sequence"/>
</dbReference>
<evidence type="ECO:0000256" key="1">
    <source>
        <dbReference type="SAM" id="Phobius"/>
    </source>
</evidence>